<comment type="caution">
    <text evidence="3">The sequence shown here is derived from an EMBL/GenBank/DDBJ whole genome shotgun (WGS) entry which is preliminary data.</text>
</comment>
<feature type="domain" description="Thoeris protein ThsA Macro" evidence="2">
    <location>
        <begin position="16"/>
        <end position="141"/>
    </location>
</feature>
<dbReference type="Proteomes" id="UP000441354">
    <property type="component" value="Unassembled WGS sequence"/>
</dbReference>
<feature type="region of interest" description="Disordered" evidence="1">
    <location>
        <begin position="1"/>
        <end position="22"/>
    </location>
</feature>
<evidence type="ECO:0000313" key="3">
    <source>
        <dbReference type="EMBL" id="KAB2332609.1"/>
    </source>
</evidence>
<accession>A0A7V7RLE3</accession>
<sequence length="183" mass="20928">MKLSQDESQQVNSTIHDQTKQLITRHDHNNLPVYPYGTLCTLKPNSGNHYGVGLLAMCEPNDSNQPGNFASTRKDLIFSFEKLFKEMSNHYTEHTLVIPLIGTKSSGGPLTHEEVAKYLISAFANYTRIYERRLARRLVVSIYDKDFESVEDIMEIKRHIDMECGMGSFSYSKIKSEMDVQTI</sequence>
<evidence type="ECO:0000259" key="2">
    <source>
        <dbReference type="Pfam" id="PF20016"/>
    </source>
</evidence>
<name>A0A7V7RLE3_9BACI</name>
<dbReference type="AlphaFoldDB" id="A0A7V7RLE3"/>
<proteinExistence type="predicted"/>
<organism evidence="3 4">
    <name type="scientific">Bacillus mesophilum</name>
    <dbReference type="NCBI Taxonomy" id="1071718"/>
    <lineage>
        <taxon>Bacteria</taxon>
        <taxon>Bacillati</taxon>
        <taxon>Bacillota</taxon>
        <taxon>Bacilli</taxon>
        <taxon>Bacillales</taxon>
        <taxon>Bacillaceae</taxon>
        <taxon>Bacillus</taxon>
    </lineage>
</organism>
<evidence type="ECO:0000313" key="4">
    <source>
        <dbReference type="Proteomes" id="UP000441354"/>
    </source>
</evidence>
<keyword evidence="4" id="KW-1185">Reference proteome</keyword>
<dbReference type="Pfam" id="PF20016">
    <property type="entry name" value="ThsA_Macro"/>
    <property type="match status" value="1"/>
</dbReference>
<reference evidence="3 4" key="1">
    <citation type="journal article" date="2014" name="Arch. Microbiol.">
        <title>Bacillus mesophilum sp. nov., strain IITR-54T, a novel 4-chlorobiphenyl dechlorinating bacterium.</title>
        <authorList>
            <person name="Manickam N."/>
            <person name="Singh N.K."/>
            <person name="Bajaj A."/>
            <person name="Kumar R.M."/>
            <person name="Kaur G."/>
            <person name="Kaur N."/>
            <person name="Bala M."/>
            <person name="Kumar A."/>
            <person name="Mayilraj S."/>
        </authorList>
    </citation>
    <scope>NUCLEOTIDE SEQUENCE [LARGE SCALE GENOMIC DNA]</scope>
    <source>
        <strain evidence="3 4">IITR-54</strain>
    </source>
</reference>
<protein>
    <recommendedName>
        <fullName evidence="2">Thoeris protein ThsA Macro domain-containing protein</fullName>
    </recommendedName>
</protein>
<evidence type="ECO:0000256" key="1">
    <source>
        <dbReference type="SAM" id="MobiDB-lite"/>
    </source>
</evidence>
<dbReference type="InterPro" id="IPR045535">
    <property type="entry name" value="ThsA_Macro"/>
</dbReference>
<gene>
    <name evidence="3" type="ORF">F7732_10985</name>
</gene>
<dbReference type="EMBL" id="WBOT01000003">
    <property type="protein sequence ID" value="KAB2332609.1"/>
    <property type="molecule type" value="Genomic_DNA"/>
</dbReference>